<protein>
    <submittedName>
        <fullName evidence="1">Uncharacterized protein</fullName>
    </submittedName>
</protein>
<reference evidence="1 2" key="1">
    <citation type="submission" date="2021-07" db="EMBL/GenBank/DDBJ databases">
        <title>Paenibacillus radiodurans sp. nov., isolated from the southeastern edge of Tengger Desert.</title>
        <authorList>
            <person name="Zhang G."/>
        </authorList>
    </citation>
    <scope>NUCLEOTIDE SEQUENCE [LARGE SCALE GENOMIC DNA]</scope>
    <source>
        <strain evidence="1 2">CCM 7311</strain>
    </source>
</reference>
<gene>
    <name evidence="1" type="ORF">K0U00_50510</name>
</gene>
<evidence type="ECO:0000313" key="2">
    <source>
        <dbReference type="Proteomes" id="UP001519887"/>
    </source>
</evidence>
<feature type="non-terminal residue" evidence="1">
    <location>
        <position position="107"/>
    </location>
</feature>
<sequence length="107" mass="12080">IIADPTGYLRSLQIQVSRQFAERKWVLRRCVNAREKIENGLNSFNTAAPLHDQVTSWLFPTGITTHVLLVAALRNPTVRLRYLAARGVLEEYGHSGLYAELMELLGC</sequence>
<comment type="caution">
    <text evidence="1">The sequence shown here is derived from an EMBL/GenBank/DDBJ whole genome shotgun (WGS) entry which is preliminary data.</text>
</comment>
<organism evidence="1 2">
    <name type="scientific">Paenibacillus sepulcri</name>
    <dbReference type="NCBI Taxonomy" id="359917"/>
    <lineage>
        <taxon>Bacteria</taxon>
        <taxon>Bacillati</taxon>
        <taxon>Bacillota</taxon>
        <taxon>Bacilli</taxon>
        <taxon>Bacillales</taxon>
        <taxon>Paenibacillaceae</taxon>
        <taxon>Paenibacillus</taxon>
    </lineage>
</organism>
<dbReference type="Proteomes" id="UP001519887">
    <property type="component" value="Unassembled WGS sequence"/>
</dbReference>
<keyword evidence="2" id="KW-1185">Reference proteome</keyword>
<accession>A0ABS7CN24</accession>
<name>A0ABS7CN24_9BACL</name>
<proteinExistence type="predicted"/>
<evidence type="ECO:0000313" key="1">
    <source>
        <dbReference type="EMBL" id="MBW7462314.1"/>
    </source>
</evidence>
<feature type="non-terminal residue" evidence="1">
    <location>
        <position position="1"/>
    </location>
</feature>
<dbReference type="EMBL" id="JAHZIK010003802">
    <property type="protein sequence ID" value="MBW7462314.1"/>
    <property type="molecule type" value="Genomic_DNA"/>
</dbReference>